<proteinExistence type="predicted"/>
<gene>
    <name evidence="2" type="ORF">METZ01_LOCUS79799</name>
</gene>
<sequence>MDAITRTTQVNRTTSSRVGQTDFRSSDTTSLINLPGLKPRIWSCPGRRTTVDEDRSAKLSNFPVDF</sequence>
<accession>A0A381UFF0</accession>
<evidence type="ECO:0000256" key="1">
    <source>
        <dbReference type="SAM" id="MobiDB-lite"/>
    </source>
</evidence>
<dbReference type="AlphaFoldDB" id="A0A381UFF0"/>
<reference evidence="2" key="1">
    <citation type="submission" date="2018-05" db="EMBL/GenBank/DDBJ databases">
        <authorList>
            <person name="Lanie J.A."/>
            <person name="Ng W.-L."/>
            <person name="Kazmierczak K.M."/>
            <person name="Andrzejewski T.M."/>
            <person name="Davidsen T.M."/>
            <person name="Wayne K.J."/>
            <person name="Tettelin H."/>
            <person name="Glass J.I."/>
            <person name="Rusch D."/>
            <person name="Podicherti R."/>
            <person name="Tsui H.-C.T."/>
            <person name="Winkler M.E."/>
        </authorList>
    </citation>
    <scope>NUCLEOTIDE SEQUENCE</scope>
</reference>
<protein>
    <submittedName>
        <fullName evidence="2">Uncharacterized protein</fullName>
    </submittedName>
</protein>
<name>A0A381UFF0_9ZZZZ</name>
<organism evidence="2">
    <name type="scientific">marine metagenome</name>
    <dbReference type="NCBI Taxonomy" id="408172"/>
    <lineage>
        <taxon>unclassified sequences</taxon>
        <taxon>metagenomes</taxon>
        <taxon>ecological metagenomes</taxon>
    </lineage>
</organism>
<evidence type="ECO:0000313" key="2">
    <source>
        <dbReference type="EMBL" id="SVA26945.1"/>
    </source>
</evidence>
<dbReference type="EMBL" id="UINC01006340">
    <property type="protein sequence ID" value="SVA26945.1"/>
    <property type="molecule type" value="Genomic_DNA"/>
</dbReference>
<feature type="region of interest" description="Disordered" evidence="1">
    <location>
        <begin position="1"/>
        <end position="30"/>
    </location>
</feature>